<evidence type="ECO:0000256" key="1">
    <source>
        <dbReference type="SAM" id="SignalP"/>
    </source>
</evidence>
<feature type="signal peptide" evidence="1">
    <location>
        <begin position="1"/>
        <end position="19"/>
    </location>
</feature>
<dbReference type="OrthoDB" id="7830973at2759"/>
<feature type="chain" id="PRO_5002811913" evidence="1">
    <location>
        <begin position="20"/>
        <end position="103"/>
    </location>
</feature>
<organism evidence="3">
    <name type="scientific">Drosophila grimshawi</name>
    <name type="common">Hawaiian fruit fly</name>
    <name type="synonym">Idiomyia grimshawi</name>
    <dbReference type="NCBI Taxonomy" id="7222"/>
    <lineage>
        <taxon>Eukaryota</taxon>
        <taxon>Metazoa</taxon>
        <taxon>Ecdysozoa</taxon>
        <taxon>Arthropoda</taxon>
        <taxon>Hexapoda</taxon>
        <taxon>Insecta</taxon>
        <taxon>Pterygota</taxon>
        <taxon>Neoptera</taxon>
        <taxon>Endopterygota</taxon>
        <taxon>Diptera</taxon>
        <taxon>Brachycera</taxon>
        <taxon>Muscomorpha</taxon>
        <taxon>Ephydroidea</taxon>
        <taxon>Drosophilidae</taxon>
        <taxon>Drosophila</taxon>
        <taxon>Hawaiian Drosophila</taxon>
    </lineage>
</organism>
<dbReference type="EMBL" id="CH916367">
    <property type="protein sequence ID" value="EDW02353.1"/>
    <property type="molecule type" value="Genomic_DNA"/>
</dbReference>
<evidence type="ECO:0000313" key="2">
    <source>
        <dbReference type="EMBL" id="EDW02353.1"/>
    </source>
</evidence>
<keyword evidence="1" id="KW-0732">Signal</keyword>
<sequence length="103" mass="11741">MNCTIIFALILASLCLCQSAPFDGNNAYQAIESPTDLTGQSVRQKRQSDYFICYPSSVVYGYYYSPNALSTRRRSSFLNSYDSFDNRADLTDRAREAYINNNF</sequence>
<dbReference type="OMA" id="GDYYICY"/>
<dbReference type="FunCoup" id="B4J8R3">
    <property type="interactions" value="3"/>
</dbReference>
<dbReference type="PhylomeDB" id="B4J8R3"/>
<protein>
    <submittedName>
        <fullName evidence="2">GH21947</fullName>
    </submittedName>
</protein>
<dbReference type="InParanoid" id="B4J8R3"/>
<reference evidence="2 3" key="1">
    <citation type="journal article" date="2007" name="Nature">
        <title>Evolution of genes and genomes on the Drosophila phylogeny.</title>
        <authorList>
            <consortium name="Drosophila 12 Genomes Consortium"/>
            <person name="Clark A.G."/>
            <person name="Eisen M.B."/>
            <person name="Smith D.R."/>
            <person name="Bergman C.M."/>
            <person name="Oliver B."/>
            <person name="Markow T.A."/>
            <person name="Kaufman T.C."/>
            <person name="Kellis M."/>
            <person name="Gelbart W."/>
            <person name="Iyer V.N."/>
            <person name="Pollard D.A."/>
            <person name="Sackton T.B."/>
            <person name="Larracuente A.M."/>
            <person name="Singh N.D."/>
            <person name="Abad J.P."/>
            <person name="Abt D.N."/>
            <person name="Adryan B."/>
            <person name="Aguade M."/>
            <person name="Akashi H."/>
            <person name="Anderson W.W."/>
            <person name="Aquadro C.F."/>
            <person name="Ardell D.H."/>
            <person name="Arguello R."/>
            <person name="Artieri C.G."/>
            <person name="Barbash D.A."/>
            <person name="Barker D."/>
            <person name="Barsanti P."/>
            <person name="Batterham P."/>
            <person name="Batzoglou S."/>
            <person name="Begun D."/>
            <person name="Bhutkar A."/>
            <person name="Blanco E."/>
            <person name="Bosak S.A."/>
            <person name="Bradley R.K."/>
            <person name="Brand A.D."/>
            <person name="Brent M.R."/>
            <person name="Brooks A.N."/>
            <person name="Brown R.H."/>
            <person name="Butlin R.K."/>
            <person name="Caggese C."/>
            <person name="Calvi B.R."/>
            <person name="Bernardo de Carvalho A."/>
            <person name="Caspi A."/>
            <person name="Castrezana S."/>
            <person name="Celniker S.E."/>
            <person name="Chang J.L."/>
            <person name="Chapple C."/>
            <person name="Chatterji S."/>
            <person name="Chinwalla A."/>
            <person name="Civetta A."/>
            <person name="Clifton S.W."/>
            <person name="Comeron J.M."/>
            <person name="Costello J.C."/>
            <person name="Coyne J.A."/>
            <person name="Daub J."/>
            <person name="David R.G."/>
            <person name="Delcher A.L."/>
            <person name="Delehaunty K."/>
            <person name="Do C.B."/>
            <person name="Ebling H."/>
            <person name="Edwards K."/>
            <person name="Eickbush T."/>
            <person name="Evans J.D."/>
            <person name="Filipski A."/>
            <person name="Findeiss S."/>
            <person name="Freyhult E."/>
            <person name="Fulton L."/>
            <person name="Fulton R."/>
            <person name="Garcia A.C."/>
            <person name="Gardiner A."/>
            <person name="Garfield D.A."/>
            <person name="Garvin B.E."/>
            <person name="Gibson G."/>
            <person name="Gilbert D."/>
            <person name="Gnerre S."/>
            <person name="Godfrey J."/>
            <person name="Good R."/>
            <person name="Gotea V."/>
            <person name="Gravely B."/>
            <person name="Greenberg A.J."/>
            <person name="Griffiths-Jones S."/>
            <person name="Gross S."/>
            <person name="Guigo R."/>
            <person name="Gustafson E.A."/>
            <person name="Haerty W."/>
            <person name="Hahn M.W."/>
            <person name="Halligan D.L."/>
            <person name="Halpern A.L."/>
            <person name="Halter G.M."/>
            <person name="Han M.V."/>
            <person name="Heger A."/>
            <person name="Hillier L."/>
            <person name="Hinrichs A.S."/>
            <person name="Holmes I."/>
            <person name="Hoskins R.A."/>
            <person name="Hubisz M.J."/>
            <person name="Hultmark D."/>
            <person name="Huntley M.A."/>
            <person name="Jaffe D.B."/>
            <person name="Jagadeeshan S."/>
            <person name="Jeck W.R."/>
            <person name="Johnson J."/>
            <person name="Jones C.D."/>
            <person name="Jordan W.C."/>
            <person name="Karpen G.H."/>
            <person name="Kataoka E."/>
            <person name="Keightley P.D."/>
            <person name="Kheradpour P."/>
            <person name="Kirkness E.F."/>
            <person name="Koerich L.B."/>
            <person name="Kristiansen K."/>
            <person name="Kudrna D."/>
            <person name="Kulathinal R.J."/>
            <person name="Kumar S."/>
            <person name="Kwok R."/>
            <person name="Lander E."/>
            <person name="Langley C.H."/>
            <person name="Lapoint R."/>
            <person name="Lazzaro B.P."/>
            <person name="Lee S.J."/>
            <person name="Levesque L."/>
            <person name="Li R."/>
            <person name="Lin C.F."/>
            <person name="Lin M.F."/>
            <person name="Lindblad-Toh K."/>
            <person name="Llopart A."/>
            <person name="Long M."/>
            <person name="Low L."/>
            <person name="Lozovsky E."/>
            <person name="Lu J."/>
            <person name="Luo M."/>
            <person name="Machado C.A."/>
            <person name="Makalowski W."/>
            <person name="Marzo M."/>
            <person name="Matsuda M."/>
            <person name="Matzkin L."/>
            <person name="McAllister B."/>
            <person name="McBride C.S."/>
            <person name="McKernan B."/>
            <person name="McKernan K."/>
            <person name="Mendez-Lago M."/>
            <person name="Minx P."/>
            <person name="Mollenhauer M.U."/>
            <person name="Montooth K."/>
            <person name="Mount S.M."/>
            <person name="Mu X."/>
            <person name="Myers E."/>
            <person name="Negre B."/>
            <person name="Newfeld S."/>
            <person name="Nielsen R."/>
            <person name="Noor M.A."/>
            <person name="O'Grady P."/>
            <person name="Pachter L."/>
            <person name="Papaceit M."/>
            <person name="Parisi M.J."/>
            <person name="Parisi M."/>
            <person name="Parts L."/>
            <person name="Pedersen J.S."/>
            <person name="Pesole G."/>
            <person name="Phillippy A.M."/>
            <person name="Ponting C.P."/>
            <person name="Pop M."/>
            <person name="Porcelli D."/>
            <person name="Powell J.R."/>
            <person name="Prohaska S."/>
            <person name="Pruitt K."/>
            <person name="Puig M."/>
            <person name="Quesneville H."/>
            <person name="Ram K.R."/>
            <person name="Rand D."/>
            <person name="Rasmussen M.D."/>
            <person name="Reed L.K."/>
            <person name="Reenan R."/>
            <person name="Reily A."/>
            <person name="Remington K.A."/>
            <person name="Rieger T.T."/>
            <person name="Ritchie M.G."/>
            <person name="Robin C."/>
            <person name="Rogers Y.H."/>
            <person name="Rohde C."/>
            <person name="Rozas J."/>
            <person name="Rubenfield M.J."/>
            <person name="Ruiz A."/>
            <person name="Russo S."/>
            <person name="Salzberg S.L."/>
            <person name="Sanchez-Gracia A."/>
            <person name="Saranga D.J."/>
            <person name="Sato H."/>
            <person name="Schaeffer S.W."/>
            <person name="Schatz M.C."/>
            <person name="Schlenke T."/>
            <person name="Schwartz R."/>
            <person name="Segarra C."/>
            <person name="Singh R.S."/>
            <person name="Sirot L."/>
            <person name="Sirota M."/>
            <person name="Sisneros N.B."/>
            <person name="Smith C.D."/>
            <person name="Smith T.F."/>
            <person name="Spieth J."/>
            <person name="Stage D.E."/>
            <person name="Stark A."/>
            <person name="Stephan W."/>
            <person name="Strausberg R.L."/>
            <person name="Strempel S."/>
            <person name="Sturgill D."/>
            <person name="Sutton G."/>
            <person name="Sutton G.G."/>
            <person name="Tao W."/>
            <person name="Teichmann S."/>
            <person name="Tobari Y.N."/>
            <person name="Tomimura Y."/>
            <person name="Tsolas J.M."/>
            <person name="Valente V.L."/>
            <person name="Venter E."/>
            <person name="Venter J.C."/>
            <person name="Vicario S."/>
            <person name="Vieira F.G."/>
            <person name="Vilella A.J."/>
            <person name="Villasante A."/>
            <person name="Walenz B."/>
            <person name="Wang J."/>
            <person name="Wasserman M."/>
            <person name="Watts T."/>
            <person name="Wilson D."/>
            <person name="Wilson R.K."/>
            <person name="Wing R.A."/>
            <person name="Wolfner M.F."/>
            <person name="Wong A."/>
            <person name="Wong G.K."/>
            <person name="Wu C.I."/>
            <person name="Wu G."/>
            <person name="Yamamoto D."/>
            <person name="Yang H.P."/>
            <person name="Yang S.P."/>
            <person name="Yorke J.A."/>
            <person name="Yoshida K."/>
            <person name="Zdobnov E."/>
            <person name="Zhang P."/>
            <person name="Zhang Y."/>
            <person name="Zimin A.V."/>
            <person name="Baldwin J."/>
            <person name="Abdouelleil A."/>
            <person name="Abdulkadir J."/>
            <person name="Abebe A."/>
            <person name="Abera B."/>
            <person name="Abreu J."/>
            <person name="Acer S.C."/>
            <person name="Aftuck L."/>
            <person name="Alexander A."/>
            <person name="An P."/>
            <person name="Anderson E."/>
            <person name="Anderson S."/>
            <person name="Arachi H."/>
            <person name="Azer M."/>
            <person name="Bachantsang P."/>
            <person name="Barry A."/>
            <person name="Bayul T."/>
            <person name="Berlin A."/>
            <person name="Bessette D."/>
            <person name="Bloom T."/>
            <person name="Blye J."/>
            <person name="Boguslavskiy L."/>
            <person name="Bonnet C."/>
            <person name="Boukhgalter B."/>
            <person name="Bourzgui I."/>
            <person name="Brown A."/>
            <person name="Cahill P."/>
            <person name="Channer S."/>
            <person name="Cheshatsang Y."/>
            <person name="Chuda L."/>
            <person name="Citroen M."/>
            <person name="Collymore A."/>
            <person name="Cooke P."/>
            <person name="Costello M."/>
            <person name="D'Aco K."/>
            <person name="Daza R."/>
            <person name="De Haan G."/>
            <person name="DeGray S."/>
            <person name="DeMaso C."/>
            <person name="Dhargay N."/>
            <person name="Dooley K."/>
            <person name="Dooley E."/>
            <person name="Doricent M."/>
            <person name="Dorje P."/>
            <person name="Dorjee K."/>
            <person name="Dupes A."/>
            <person name="Elong R."/>
            <person name="Falk J."/>
            <person name="Farina A."/>
            <person name="Faro S."/>
            <person name="Ferguson D."/>
            <person name="Fisher S."/>
            <person name="Foley C.D."/>
            <person name="Franke A."/>
            <person name="Friedrich D."/>
            <person name="Gadbois L."/>
            <person name="Gearin G."/>
            <person name="Gearin C.R."/>
            <person name="Giannoukos G."/>
            <person name="Goode T."/>
            <person name="Graham J."/>
            <person name="Grandbois E."/>
            <person name="Grewal S."/>
            <person name="Gyaltsen K."/>
            <person name="Hafez N."/>
            <person name="Hagos B."/>
            <person name="Hall J."/>
            <person name="Henson C."/>
            <person name="Hollinger A."/>
            <person name="Honan T."/>
            <person name="Huard M.D."/>
            <person name="Hughes L."/>
            <person name="Hurhula B."/>
            <person name="Husby M.E."/>
            <person name="Kamat A."/>
            <person name="Kanga B."/>
            <person name="Kashin S."/>
            <person name="Khazanovich D."/>
            <person name="Kisner P."/>
            <person name="Lance K."/>
            <person name="Lara M."/>
            <person name="Lee W."/>
            <person name="Lennon N."/>
            <person name="Letendre F."/>
            <person name="LeVine R."/>
            <person name="Lipovsky A."/>
            <person name="Liu X."/>
            <person name="Liu J."/>
            <person name="Liu S."/>
            <person name="Lokyitsang T."/>
            <person name="Lokyitsang Y."/>
            <person name="Lubonja R."/>
            <person name="Lui A."/>
            <person name="MacDonald P."/>
            <person name="Magnisalis V."/>
            <person name="Maru K."/>
            <person name="Matthews C."/>
            <person name="McCusker W."/>
            <person name="McDonough S."/>
            <person name="Mehta T."/>
            <person name="Meldrim J."/>
            <person name="Meneus L."/>
            <person name="Mihai O."/>
            <person name="Mihalev A."/>
            <person name="Mihova T."/>
            <person name="Mittelman R."/>
            <person name="Mlenga V."/>
            <person name="Montmayeur A."/>
            <person name="Mulrain L."/>
            <person name="Navidi A."/>
            <person name="Naylor J."/>
            <person name="Negash T."/>
            <person name="Nguyen T."/>
            <person name="Nguyen N."/>
            <person name="Nicol R."/>
            <person name="Norbu C."/>
            <person name="Norbu N."/>
            <person name="Novod N."/>
            <person name="O'Neill B."/>
            <person name="Osman S."/>
            <person name="Markiewicz E."/>
            <person name="Oyono O.L."/>
            <person name="Patti C."/>
            <person name="Phunkhang P."/>
            <person name="Pierre F."/>
            <person name="Priest M."/>
            <person name="Raghuraman S."/>
            <person name="Rege F."/>
            <person name="Reyes R."/>
            <person name="Rise C."/>
            <person name="Rogov P."/>
            <person name="Ross K."/>
            <person name="Ryan E."/>
            <person name="Settipalli S."/>
            <person name="Shea T."/>
            <person name="Sherpa N."/>
            <person name="Shi L."/>
            <person name="Shih D."/>
            <person name="Sparrow T."/>
            <person name="Spaulding J."/>
            <person name="Stalker J."/>
            <person name="Stange-Thomann N."/>
            <person name="Stavropoulos S."/>
            <person name="Stone C."/>
            <person name="Strader C."/>
            <person name="Tesfaye S."/>
            <person name="Thomson T."/>
            <person name="Thoulutsang Y."/>
            <person name="Thoulutsang D."/>
            <person name="Topham K."/>
            <person name="Topping I."/>
            <person name="Tsamla T."/>
            <person name="Vassiliev H."/>
            <person name="Vo A."/>
            <person name="Wangchuk T."/>
            <person name="Wangdi T."/>
            <person name="Weiand M."/>
            <person name="Wilkinson J."/>
            <person name="Wilson A."/>
            <person name="Yadav S."/>
            <person name="Young G."/>
            <person name="Yu Q."/>
            <person name="Zembek L."/>
            <person name="Zhong D."/>
            <person name="Zimmer A."/>
            <person name="Zwirko Z."/>
            <person name="Jaffe D.B."/>
            <person name="Alvarez P."/>
            <person name="Brockman W."/>
            <person name="Butler J."/>
            <person name="Chin C."/>
            <person name="Gnerre S."/>
            <person name="Grabherr M."/>
            <person name="Kleber M."/>
            <person name="Mauceli E."/>
            <person name="MacCallum I."/>
        </authorList>
    </citation>
    <scope>NUCLEOTIDE SEQUENCE [LARGE SCALE GENOMIC DNA]</scope>
    <source>
        <strain evidence="3">Tucson 15287-2541.00</strain>
    </source>
</reference>
<proteinExistence type="predicted"/>
<dbReference type="eggNOG" id="ENOG502TBHV">
    <property type="taxonomic scope" value="Eukaryota"/>
</dbReference>
<gene>
    <name evidence="2" type="primary">Dgri\GH21947</name>
    <name evidence="2" type="ORF">Dgri_GH21947</name>
</gene>
<dbReference type="AlphaFoldDB" id="B4J8R3"/>
<evidence type="ECO:0000313" key="3">
    <source>
        <dbReference type="Proteomes" id="UP000001070"/>
    </source>
</evidence>
<name>B4J8R3_DROGR</name>
<accession>B4J8R3</accession>
<dbReference type="HOGENOM" id="CLU_173540_0_0_1"/>
<dbReference type="Proteomes" id="UP000001070">
    <property type="component" value="Unassembled WGS sequence"/>
</dbReference>
<keyword evidence="3" id="KW-1185">Reference proteome</keyword>